<dbReference type="SUPFAM" id="SSF56300">
    <property type="entry name" value="Metallo-dependent phosphatases"/>
    <property type="match status" value="1"/>
</dbReference>
<dbReference type="Proteomes" id="UP000075260">
    <property type="component" value="Unassembled WGS sequence"/>
</dbReference>
<dbReference type="EMBL" id="JEMA01000264">
    <property type="protein sequence ID" value="KYF72396.1"/>
    <property type="molecule type" value="Genomic_DNA"/>
</dbReference>
<accession>A0A150QXK0</accession>
<evidence type="ECO:0000313" key="2">
    <source>
        <dbReference type="EMBL" id="KYF72396.1"/>
    </source>
</evidence>
<evidence type="ECO:0000313" key="3">
    <source>
        <dbReference type="Proteomes" id="UP000075260"/>
    </source>
</evidence>
<protein>
    <recommendedName>
        <fullName evidence="1">Calcineurin-like phosphoesterase domain-containing protein</fullName>
    </recommendedName>
</protein>
<dbReference type="Pfam" id="PF00149">
    <property type="entry name" value="Metallophos"/>
    <property type="match status" value="1"/>
</dbReference>
<dbReference type="AlphaFoldDB" id="A0A150QXK0"/>
<feature type="domain" description="Calcineurin-like phosphoesterase" evidence="1">
    <location>
        <begin position="14"/>
        <end position="241"/>
    </location>
</feature>
<evidence type="ECO:0000259" key="1">
    <source>
        <dbReference type="Pfam" id="PF00149"/>
    </source>
</evidence>
<dbReference type="Gene3D" id="3.60.21.10">
    <property type="match status" value="1"/>
</dbReference>
<comment type="caution">
    <text evidence="2">The sequence shown here is derived from an EMBL/GenBank/DDBJ whole genome shotgun (WGS) entry which is preliminary data.</text>
</comment>
<organism evidence="2 3">
    <name type="scientific">Sorangium cellulosum</name>
    <name type="common">Polyangium cellulosum</name>
    <dbReference type="NCBI Taxonomy" id="56"/>
    <lineage>
        <taxon>Bacteria</taxon>
        <taxon>Pseudomonadati</taxon>
        <taxon>Myxococcota</taxon>
        <taxon>Polyangia</taxon>
        <taxon>Polyangiales</taxon>
        <taxon>Polyangiaceae</taxon>
        <taxon>Sorangium</taxon>
    </lineage>
</organism>
<reference evidence="2 3" key="1">
    <citation type="submission" date="2014-02" db="EMBL/GenBank/DDBJ databases">
        <title>The small core and large imbalanced accessory genome model reveals a collaborative survival strategy of Sorangium cellulosum strains in nature.</title>
        <authorList>
            <person name="Han K."/>
            <person name="Peng R."/>
            <person name="Blom J."/>
            <person name="Li Y.-Z."/>
        </authorList>
    </citation>
    <scope>NUCLEOTIDE SEQUENCE [LARGE SCALE GENOMIC DNA]</scope>
    <source>
        <strain evidence="2 3">So0008-312</strain>
    </source>
</reference>
<proteinExistence type="predicted"/>
<dbReference type="InterPro" id="IPR029052">
    <property type="entry name" value="Metallo-depent_PP-like"/>
</dbReference>
<gene>
    <name evidence="2" type="ORF">BE15_47875</name>
</gene>
<dbReference type="GO" id="GO:0016787">
    <property type="term" value="F:hydrolase activity"/>
    <property type="evidence" value="ECO:0007669"/>
    <property type="project" value="InterPro"/>
</dbReference>
<dbReference type="InterPro" id="IPR004843">
    <property type="entry name" value="Calcineurin-like_PHP"/>
</dbReference>
<name>A0A150QXK0_SORCE</name>
<sequence>MLRALMTPDAPLEIAVLGDVHGHLTLAYRLLGRWQRETGRALDLILQVGDLGAFPPPFRLDRATKRFAESDPDELGFAVYHEGGPEPDAFFGPDAPADRRIAADTVFIRGNHEDFEFLDEAGAGSDAPVPVDAREKILYLPNGGRFTFGRGPHRITIGGLGGISDGGRPGRDPVSEHYTAAEVRKLRSRGERIDVLLSHEPPHGAAAAIHPRYDDGGSRDVLDLLRDLRPRYHFAGHYHEPGQPLAATGDTQSYQLNAVSFLKPHRLNPGCIGILRWAGPEESSFALLDAPWLGEYTRSNYRYL</sequence>